<organism evidence="1 2">
    <name type="scientific">Cirrhinus mrigala</name>
    <name type="common">Mrigala</name>
    <dbReference type="NCBI Taxonomy" id="683832"/>
    <lineage>
        <taxon>Eukaryota</taxon>
        <taxon>Metazoa</taxon>
        <taxon>Chordata</taxon>
        <taxon>Craniata</taxon>
        <taxon>Vertebrata</taxon>
        <taxon>Euteleostomi</taxon>
        <taxon>Actinopterygii</taxon>
        <taxon>Neopterygii</taxon>
        <taxon>Teleostei</taxon>
        <taxon>Ostariophysi</taxon>
        <taxon>Cypriniformes</taxon>
        <taxon>Cyprinidae</taxon>
        <taxon>Labeoninae</taxon>
        <taxon>Labeonini</taxon>
        <taxon>Cirrhinus</taxon>
    </lineage>
</organism>
<comment type="caution">
    <text evidence="1">The sequence shown here is derived from an EMBL/GenBank/DDBJ whole genome shotgun (WGS) entry which is preliminary data.</text>
</comment>
<gene>
    <name evidence="1" type="ORF">M9458_022865</name>
</gene>
<evidence type="ECO:0000313" key="2">
    <source>
        <dbReference type="Proteomes" id="UP001529510"/>
    </source>
</evidence>
<dbReference type="EMBL" id="JAMKFB020000011">
    <property type="protein sequence ID" value="KAL0180459.1"/>
    <property type="molecule type" value="Genomic_DNA"/>
</dbReference>
<keyword evidence="2" id="KW-1185">Reference proteome</keyword>
<dbReference type="AlphaFoldDB" id="A0ABD0Q2S6"/>
<feature type="non-terminal residue" evidence="1">
    <location>
        <position position="115"/>
    </location>
</feature>
<dbReference type="Proteomes" id="UP001529510">
    <property type="component" value="Unassembled WGS sequence"/>
</dbReference>
<evidence type="ECO:0000313" key="1">
    <source>
        <dbReference type="EMBL" id="KAL0180459.1"/>
    </source>
</evidence>
<feature type="non-terminal residue" evidence="1">
    <location>
        <position position="1"/>
    </location>
</feature>
<protein>
    <submittedName>
        <fullName evidence="1">Uncharacterized protein</fullName>
    </submittedName>
</protein>
<sequence length="115" mass="13525">TLLNLIRNSQRQTQTDCTDEEISLAPLNERNRNRIRVFDRESPHASLLWTFMDFEQLFTEELHQTCGVEQLEERAVNPSGNQEQMMLEEEKRLHESTALKVTAVREPQRLDDVQT</sequence>
<reference evidence="1 2" key="1">
    <citation type="submission" date="2024-05" db="EMBL/GenBank/DDBJ databases">
        <title>Genome sequencing and assembly of Indian major carp, Cirrhinus mrigala (Hamilton, 1822).</title>
        <authorList>
            <person name="Mohindra V."/>
            <person name="Chowdhury L.M."/>
            <person name="Lal K."/>
            <person name="Jena J.K."/>
        </authorList>
    </citation>
    <scope>NUCLEOTIDE SEQUENCE [LARGE SCALE GENOMIC DNA]</scope>
    <source>
        <strain evidence="1">CM1030</strain>
        <tissue evidence="1">Blood</tissue>
    </source>
</reference>
<accession>A0ABD0Q2S6</accession>
<name>A0ABD0Q2S6_CIRMR</name>
<proteinExistence type="predicted"/>